<dbReference type="Pfam" id="PF02535">
    <property type="entry name" value="Zip"/>
    <property type="match status" value="1"/>
</dbReference>
<evidence type="ECO:0000256" key="3">
    <source>
        <dbReference type="ARBA" id="ARBA00022989"/>
    </source>
</evidence>
<dbReference type="eggNOG" id="KOG2693">
    <property type="taxonomic scope" value="Eukaryota"/>
</dbReference>
<dbReference type="PANTHER" id="PTHR16950:SF16">
    <property type="entry name" value="ZINC TRANSPORTER ZIP13"/>
    <property type="match status" value="1"/>
</dbReference>
<proteinExistence type="predicted"/>
<evidence type="ECO:0000256" key="2">
    <source>
        <dbReference type="ARBA" id="ARBA00022692"/>
    </source>
</evidence>
<feature type="region of interest" description="Disordered" evidence="5">
    <location>
        <begin position="149"/>
        <end position="171"/>
    </location>
</feature>
<feature type="compositionally biased region" description="Basic residues" evidence="5">
    <location>
        <begin position="83"/>
        <end position="94"/>
    </location>
</feature>
<dbReference type="PANTHER" id="PTHR16950">
    <property type="entry name" value="ZINC TRANSPORTER SLC39A7 HISTIDINE-RICH MEMBRANE PROTEIN KE4"/>
    <property type="match status" value="1"/>
</dbReference>
<evidence type="ECO:0000256" key="1">
    <source>
        <dbReference type="ARBA" id="ARBA00004141"/>
    </source>
</evidence>
<feature type="compositionally biased region" description="Basic and acidic residues" evidence="5">
    <location>
        <begin position="15"/>
        <end position="40"/>
    </location>
</feature>
<evidence type="ECO:0000313" key="7">
    <source>
        <dbReference type="Proteomes" id="UP000027120"/>
    </source>
</evidence>
<dbReference type="InterPro" id="IPR003689">
    <property type="entry name" value="ZIP"/>
</dbReference>
<dbReference type="STRING" id="2711.A0A067F0J0"/>
<gene>
    <name evidence="6" type="ORF">CISIN_1g025904mg</name>
</gene>
<evidence type="ECO:0000256" key="4">
    <source>
        <dbReference type="ARBA" id="ARBA00023136"/>
    </source>
</evidence>
<dbReference type="PaxDb" id="2711-XP_006492293.1"/>
<keyword evidence="3" id="KW-1133">Transmembrane helix</keyword>
<name>A0A067F0J0_CITSI</name>
<evidence type="ECO:0000256" key="5">
    <source>
        <dbReference type="SAM" id="MobiDB-lite"/>
    </source>
</evidence>
<protein>
    <submittedName>
        <fullName evidence="6">Uncharacterized protein</fullName>
    </submittedName>
</protein>
<organism evidence="6 7">
    <name type="scientific">Citrus sinensis</name>
    <name type="common">Sweet orange</name>
    <name type="synonym">Citrus aurantium var. sinensis</name>
    <dbReference type="NCBI Taxonomy" id="2711"/>
    <lineage>
        <taxon>Eukaryota</taxon>
        <taxon>Viridiplantae</taxon>
        <taxon>Streptophyta</taxon>
        <taxon>Embryophyta</taxon>
        <taxon>Tracheophyta</taxon>
        <taxon>Spermatophyta</taxon>
        <taxon>Magnoliopsida</taxon>
        <taxon>eudicotyledons</taxon>
        <taxon>Gunneridae</taxon>
        <taxon>Pentapetalae</taxon>
        <taxon>rosids</taxon>
        <taxon>malvids</taxon>
        <taxon>Sapindales</taxon>
        <taxon>Rutaceae</taxon>
        <taxon>Aurantioideae</taxon>
        <taxon>Citrus</taxon>
    </lineage>
</organism>
<dbReference type="EMBL" id="KK784930">
    <property type="protein sequence ID" value="KDO60868.1"/>
    <property type="molecule type" value="Genomic_DNA"/>
</dbReference>
<dbReference type="GO" id="GO:0046873">
    <property type="term" value="F:metal ion transmembrane transporter activity"/>
    <property type="evidence" value="ECO:0007669"/>
    <property type="project" value="InterPro"/>
</dbReference>
<keyword evidence="7" id="KW-1185">Reference proteome</keyword>
<comment type="subcellular location">
    <subcellularLocation>
        <location evidence="1">Membrane</location>
        <topology evidence="1">Multi-pass membrane protein</topology>
    </subcellularLocation>
</comment>
<sequence length="246" mass="26868">MLGDAFLHQLPHAFGGEHSHSHDHHENKAHQVHVGREQHSHSHSLQDLSVGISVLAGIVLFLIVEKIVRYVEENSGESNSWGHGHHHHHLKSSKKLKDDDDLGKTQSESSSGTEGIVSNEVSEDSLNGDNLAQHETLLRRRKTTSVDGDYKSDVDAADGSSSDVKSSEKKEPVQSASNLVFGYLNLFSDGVHNFTDGMALGSAFLLYGSVGGWSRTLFLLAHEIPQEVGFHLSVYLIVNGILLCPL</sequence>
<feature type="region of interest" description="Disordered" evidence="5">
    <location>
        <begin position="13"/>
        <end position="42"/>
    </location>
</feature>
<reference evidence="6 7" key="1">
    <citation type="submission" date="2014-04" db="EMBL/GenBank/DDBJ databases">
        <authorList>
            <consortium name="International Citrus Genome Consortium"/>
            <person name="Gmitter F."/>
            <person name="Chen C."/>
            <person name="Farmerie W."/>
            <person name="Harkins T."/>
            <person name="Desany B."/>
            <person name="Mohiuddin M."/>
            <person name="Kodira C."/>
            <person name="Borodovsky M."/>
            <person name="Lomsadze A."/>
            <person name="Burns P."/>
            <person name="Jenkins J."/>
            <person name="Prochnik S."/>
            <person name="Shu S."/>
            <person name="Chapman J."/>
            <person name="Pitluck S."/>
            <person name="Schmutz J."/>
            <person name="Rokhsar D."/>
        </authorList>
    </citation>
    <scope>NUCLEOTIDE SEQUENCE</scope>
</reference>
<keyword evidence="4" id="KW-0472">Membrane</keyword>
<keyword evidence="2" id="KW-0812">Transmembrane</keyword>
<dbReference type="GO" id="GO:0016020">
    <property type="term" value="C:membrane"/>
    <property type="evidence" value="ECO:0007669"/>
    <property type="project" value="UniProtKB-SubCell"/>
</dbReference>
<accession>A0A067F0J0</accession>
<dbReference type="AlphaFoldDB" id="A0A067F0J0"/>
<evidence type="ECO:0000313" key="6">
    <source>
        <dbReference type="EMBL" id="KDO60868.1"/>
    </source>
</evidence>
<dbReference type="Proteomes" id="UP000027120">
    <property type="component" value="Unassembled WGS sequence"/>
</dbReference>
<feature type="region of interest" description="Disordered" evidence="5">
    <location>
        <begin position="76"/>
        <end position="130"/>
    </location>
</feature>